<comment type="caution">
    <text evidence="2">The sequence shown here is derived from an EMBL/GenBank/DDBJ whole genome shotgun (WGS) entry which is preliminary data.</text>
</comment>
<evidence type="ECO:0000313" key="2">
    <source>
        <dbReference type="EMBL" id="MBC2602419.1"/>
    </source>
</evidence>
<keyword evidence="3" id="KW-1185">Reference proteome</keyword>
<name>A0A7X1E4U0_9BACT</name>
<evidence type="ECO:0000256" key="1">
    <source>
        <dbReference type="SAM" id="Phobius"/>
    </source>
</evidence>
<dbReference type="RefSeq" id="WP_185693104.1">
    <property type="nucleotide sequence ID" value="NZ_JACHVA010000089.1"/>
</dbReference>
<feature type="transmembrane region" description="Helical" evidence="1">
    <location>
        <begin position="88"/>
        <end position="107"/>
    </location>
</feature>
<keyword evidence="1" id="KW-0812">Transmembrane</keyword>
<dbReference type="EMBL" id="JACHVA010000089">
    <property type="protein sequence ID" value="MBC2602419.1"/>
    <property type="molecule type" value="Genomic_DNA"/>
</dbReference>
<keyword evidence="1" id="KW-0472">Membrane</keyword>
<reference evidence="2 3" key="1">
    <citation type="submission" date="2020-07" db="EMBL/GenBank/DDBJ databases">
        <authorList>
            <person name="Feng X."/>
        </authorList>
    </citation>
    <scope>NUCLEOTIDE SEQUENCE [LARGE SCALE GENOMIC DNA]</scope>
    <source>
        <strain evidence="2 3">JCM14086</strain>
    </source>
</reference>
<evidence type="ECO:0000313" key="3">
    <source>
        <dbReference type="Proteomes" id="UP000525652"/>
    </source>
</evidence>
<feature type="transmembrane region" description="Helical" evidence="1">
    <location>
        <begin position="64"/>
        <end position="82"/>
    </location>
</feature>
<gene>
    <name evidence="2" type="ORF">H5P30_11585</name>
</gene>
<dbReference type="Proteomes" id="UP000525652">
    <property type="component" value="Unassembled WGS sequence"/>
</dbReference>
<accession>A0A7X1E4U0</accession>
<keyword evidence="1" id="KW-1133">Transmembrane helix</keyword>
<dbReference type="AlphaFoldDB" id="A0A7X1E4U0"/>
<protein>
    <submittedName>
        <fullName evidence="2">Uncharacterized protein</fullName>
    </submittedName>
</protein>
<sequence>MQQYRVRYYDRSTTFTLGEEEIRIQSSRNVLKKEAFTIPNESISSKTGLLEENDRGYIHNIRSLMIIGFILSLLAGLGGVLIGQGFGWGPKLAALLCLSIYFCAPLLSPRRQGTILYSTAGIPLIQIMGKHGFRGREEYSNFIAKLDKWLSQ</sequence>
<proteinExistence type="predicted"/>
<organism evidence="2 3">
    <name type="scientific">Puniceicoccus vermicola</name>
    <dbReference type="NCBI Taxonomy" id="388746"/>
    <lineage>
        <taxon>Bacteria</taxon>
        <taxon>Pseudomonadati</taxon>
        <taxon>Verrucomicrobiota</taxon>
        <taxon>Opitutia</taxon>
        <taxon>Puniceicoccales</taxon>
        <taxon>Puniceicoccaceae</taxon>
        <taxon>Puniceicoccus</taxon>
    </lineage>
</organism>